<gene>
    <name evidence="5" type="primary">LOC107482544</name>
</gene>
<keyword evidence="2" id="KW-0812">Transmembrane</keyword>
<reference evidence="4" key="1">
    <citation type="journal article" date="2016" name="Nat. Genet.">
        <title>The genome sequences of Arachis duranensis and Arachis ipaensis, the diploid ancestors of cultivated peanut.</title>
        <authorList>
            <person name="Bertioli D.J."/>
            <person name="Cannon S.B."/>
            <person name="Froenicke L."/>
            <person name="Huang G."/>
            <person name="Farmer A.D."/>
            <person name="Cannon E.K."/>
            <person name="Liu X."/>
            <person name="Gao D."/>
            <person name="Clevenger J."/>
            <person name="Dash S."/>
            <person name="Ren L."/>
            <person name="Moretzsohn M.C."/>
            <person name="Shirasawa K."/>
            <person name="Huang W."/>
            <person name="Vidigal B."/>
            <person name="Abernathy B."/>
            <person name="Chu Y."/>
            <person name="Niederhuth C.E."/>
            <person name="Umale P."/>
            <person name="Araujo A.C."/>
            <person name="Kozik A."/>
            <person name="Kim K.D."/>
            <person name="Burow M.D."/>
            <person name="Varshney R.K."/>
            <person name="Wang X."/>
            <person name="Zhang X."/>
            <person name="Barkley N."/>
            <person name="Guimaraes P.M."/>
            <person name="Isobe S."/>
            <person name="Guo B."/>
            <person name="Liao B."/>
            <person name="Stalker H.T."/>
            <person name="Schmitz R.J."/>
            <person name="Scheffler B.E."/>
            <person name="Leal-Bertioli S.C."/>
            <person name="Xun X."/>
            <person name="Jackson S.A."/>
            <person name="Michelmore R."/>
            <person name="Ozias-Akins P."/>
        </authorList>
    </citation>
    <scope>NUCLEOTIDE SEQUENCE [LARGE SCALE GENOMIC DNA]</scope>
    <source>
        <strain evidence="4">cv. V14167</strain>
    </source>
</reference>
<dbReference type="KEGG" id="adu:107482544"/>
<reference evidence="5" key="2">
    <citation type="submission" date="2025-08" db="UniProtKB">
        <authorList>
            <consortium name="RefSeq"/>
        </authorList>
    </citation>
    <scope>IDENTIFICATION</scope>
    <source>
        <tissue evidence="5">Whole plant</tissue>
    </source>
</reference>
<sequence length="1041" mass="117828">MGEGGESGESRGEGPRTAHGENEHFKENKGESMGRVAPGAIEDSRKGSHSGIQRISFRNKVIGSSQAAGQRRVDGLEWDALAMVTENYMALVHKMKGIWRLKGSYEVLDVGFGYFLVKFDHNEDREKVLLGGPWLILGHYIAVKPWSSDFRPCEDSFRDTMVWVRIAGLSIWYYHERAMMRIASAIGKPIKIDLATKSVERGKFACACVQVNLGLPVVRKIIVDGYEYDVEYECLQLLFTDYVEKDEVTLHGKEAKNGHVMEEEGWTKVIAKGKEKLVFSKVAQNGSLEKKHLVSTKKIGLSSGNGPVIKKGEKALMGHGASIRSSKFRKHHAPTLGKGKNQGANLIPAVATFNPIIKNGHKRLRSASLQSSPVPLSNDGGVVRVLDAVDQCISLEIHMGAFSSFCSVVYANPHVHRRMRLWNDLIRVSNMIQGPWIVLGDFNDILMQNEVAKKLDRAVINQEWRLLFPEAYNEVLARLHSDYCPLLIRCKKEGTAKKGNRPFRFQAAWLTHPLFRDVVHTAWSKGAPDVIKSLLEVQKDALNFNKEIFGNLFVKKKELKRQLNDIQVSLKRWKNPEQRIKEQGLHEELNSILLQEELMWYQKSREKWIRCGDRNTKFFHLQTIIRRKRNKIHGLFLEDGTWSSEATVLDSETNSFFQKLFSTREAVNLDAMGKFPCPSLSREACQKLVEPVALEEVKRAVFGMNSFKAPGPDGFQALFYKEFWESLSSDVWGLVKKAFAGETISTAVFDTFIVLIPKVEAPSYLKDFRPISLCNVIYKIITKVLVNRFRPFLSEIIGPLQGGFIPGIGTMENIIIAQEIMHFMRKTKSKKGSMAFKIDLEKAYDRVDWRFLETSLIKFGFSVATINLIMACVTSFSLSILWNGNRLQNFKPMRGLRQGDPMSPYLFVLCMENLSCLISHKVSQGFWIPVSVSRHGPKISHLMFADDLLLFCKATKTQVTKVMKTLDIFTQASGLKVNIHKSKAQCSKNVSTRRKEVLSGISSIRFCQDLGRYLGVNIGHDRASRKMAQEVIDKIQRKLAS</sequence>
<feature type="region of interest" description="Disordered" evidence="1">
    <location>
        <begin position="1"/>
        <end position="50"/>
    </location>
</feature>
<evidence type="ECO:0000313" key="4">
    <source>
        <dbReference type="Proteomes" id="UP000515211"/>
    </source>
</evidence>
<dbReference type="GeneID" id="107482544"/>
<keyword evidence="4" id="KW-1185">Reference proteome</keyword>
<dbReference type="Proteomes" id="UP000515211">
    <property type="component" value="Chromosome 4"/>
</dbReference>
<evidence type="ECO:0000256" key="2">
    <source>
        <dbReference type="SAM" id="Phobius"/>
    </source>
</evidence>
<name>A0A6P4CXC8_ARADU</name>
<dbReference type="InterPro" id="IPR036691">
    <property type="entry name" value="Endo/exonu/phosph_ase_sf"/>
</dbReference>
<dbReference type="Pfam" id="PF14111">
    <property type="entry name" value="DUF4283"/>
    <property type="match status" value="1"/>
</dbReference>
<feature type="transmembrane region" description="Helical" evidence="2">
    <location>
        <begin position="859"/>
        <end position="884"/>
    </location>
</feature>
<dbReference type="InterPro" id="IPR025558">
    <property type="entry name" value="DUF4283"/>
</dbReference>
<keyword evidence="2" id="KW-0472">Membrane</keyword>
<dbReference type="PANTHER" id="PTHR31635:SF196">
    <property type="entry name" value="REVERSE TRANSCRIPTASE DOMAIN-CONTAINING PROTEIN-RELATED"/>
    <property type="match status" value="1"/>
</dbReference>
<dbReference type="InterPro" id="IPR000477">
    <property type="entry name" value="RT_dom"/>
</dbReference>
<feature type="domain" description="Reverse transcriptase" evidence="3">
    <location>
        <begin position="737"/>
        <end position="1018"/>
    </location>
</feature>
<dbReference type="Pfam" id="PF00078">
    <property type="entry name" value="RVT_1"/>
    <property type="match status" value="1"/>
</dbReference>
<keyword evidence="2" id="KW-1133">Transmembrane helix</keyword>
<dbReference type="InterPro" id="IPR043502">
    <property type="entry name" value="DNA/RNA_pol_sf"/>
</dbReference>
<dbReference type="CDD" id="cd01650">
    <property type="entry name" value="RT_nLTR_like"/>
    <property type="match status" value="1"/>
</dbReference>
<dbReference type="SUPFAM" id="SSF56219">
    <property type="entry name" value="DNase I-like"/>
    <property type="match status" value="1"/>
</dbReference>
<proteinExistence type="predicted"/>
<dbReference type="PANTHER" id="PTHR31635">
    <property type="entry name" value="REVERSE TRANSCRIPTASE DOMAIN-CONTAINING PROTEIN-RELATED"/>
    <property type="match status" value="1"/>
</dbReference>
<dbReference type="OrthoDB" id="1429414at2759"/>
<feature type="compositionally biased region" description="Basic and acidic residues" evidence="1">
    <location>
        <begin position="8"/>
        <end position="32"/>
    </location>
</feature>
<organism evidence="4 5">
    <name type="scientific">Arachis duranensis</name>
    <name type="common">Wild peanut</name>
    <dbReference type="NCBI Taxonomy" id="130453"/>
    <lineage>
        <taxon>Eukaryota</taxon>
        <taxon>Viridiplantae</taxon>
        <taxon>Streptophyta</taxon>
        <taxon>Embryophyta</taxon>
        <taxon>Tracheophyta</taxon>
        <taxon>Spermatophyta</taxon>
        <taxon>Magnoliopsida</taxon>
        <taxon>eudicotyledons</taxon>
        <taxon>Gunneridae</taxon>
        <taxon>Pentapetalae</taxon>
        <taxon>rosids</taxon>
        <taxon>fabids</taxon>
        <taxon>Fabales</taxon>
        <taxon>Fabaceae</taxon>
        <taxon>Papilionoideae</taxon>
        <taxon>50 kb inversion clade</taxon>
        <taxon>dalbergioids sensu lato</taxon>
        <taxon>Dalbergieae</taxon>
        <taxon>Pterocarpus clade</taxon>
        <taxon>Arachis</taxon>
    </lineage>
</organism>
<evidence type="ECO:0000313" key="5">
    <source>
        <dbReference type="RefSeq" id="XP_015958565.1"/>
    </source>
</evidence>
<dbReference type="AlphaFoldDB" id="A0A6P4CXC8"/>
<dbReference type="RefSeq" id="XP_015958565.1">
    <property type="nucleotide sequence ID" value="XM_016103079.1"/>
</dbReference>
<protein>
    <submittedName>
        <fullName evidence="5">Uncharacterized protein LOC107482544</fullName>
    </submittedName>
</protein>
<dbReference type="PROSITE" id="PS50878">
    <property type="entry name" value="RT_POL"/>
    <property type="match status" value="1"/>
</dbReference>
<evidence type="ECO:0000256" key="1">
    <source>
        <dbReference type="SAM" id="MobiDB-lite"/>
    </source>
</evidence>
<dbReference type="SUPFAM" id="SSF56672">
    <property type="entry name" value="DNA/RNA polymerases"/>
    <property type="match status" value="1"/>
</dbReference>
<evidence type="ECO:0000259" key="3">
    <source>
        <dbReference type="PROSITE" id="PS50878"/>
    </source>
</evidence>
<dbReference type="Gene3D" id="3.60.10.10">
    <property type="entry name" value="Endonuclease/exonuclease/phosphatase"/>
    <property type="match status" value="1"/>
</dbReference>
<accession>A0A6P4CXC8</accession>